<evidence type="ECO:0000256" key="1">
    <source>
        <dbReference type="ARBA" id="ARBA00023239"/>
    </source>
</evidence>
<dbReference type="Proteomes" id="UP001575105">
    <property type="component" value="Unassembled WGS sequence"/>
</dbReference>
<comment type="caution">
    <text evidence="2">The sequence shown here is derived from an EMBL/GenBank/DDBJ whole genome shotgun (WGS) entry which is preliminary data.</text>
</comment>
<dbReference type="EMBL" id="JBGUBD010000002">
    <property type="protein sequence ID" value="MFA9477485.1"/>
    <property type="molecule type" value="Genomic_DNA"/>
</dbReference>
<sequence>MAPTLLFDISHVDMDKTRFDAKHIESVNPHRGAMRLLDGIIWQSEDYKHTVAYKDVRDDEFWVPGHIPGSPVFPGVLMIETAAQLASFVCLIRLPDEAFMGFAGVDKVKFRGQVVPGDRLVLLCEETEFRRRRCVCNTQGFVNGNLVFEAVITGMPMEVKASV</sequence>
<dbReference type="PANTHER" id="PTHR30272">
    <property type="entry name" value="3-HYDROXYACYL-[ACYL-CARRIER-PROTEIN] DEHYDRATASE"/>
    <property type="match status" value="1"/>
</dbReference>
<dbReference type="PANTHER" id="PTHR30272:SF1">
    <property type="entry name" value="3-HYDROXYACYL-[ACYL-CARRIER-PROTEIN] DEHYDRATASE"/>
    <property type="match status" value="1"/>
</dbReference>
<dbReference type="InterPro" id="IPR013114">
    <property type="entry name" value="FabA_FabZ"/>
</dbReference>
<dbReference type="InterPro" id="IPR029069">
    <property type="entry name" value="HotDog_dom_sf"/>
</dbReference>
<name>A0ABV4U1K7_9BACT</name>
<dbReference type="GO" id="GO:0016829">
    <property type="term" value="F:lyase activity"/>
    <property type="evidence" value="ECO:0007669"/>
    <property type="project" value="UniProtKB-KW"/>
</dbReference>
<dbReference type="Pfam" id="PF07977">
    <property type="entry name" value="FabA"/>
    <property type="match status" value="1"/>
</dbReference>
<evidence type="ECO:0000313" key="2">
    <source>
        <dbReference type="EMBL" id="MFA9477485.1"/>
    </source>
</evidence>
<keyword evidence="3" id="KW-1185">Reference proteome</keyword>
<dbReference type="CDD" id="cd01288">
    <property type="entry name" value="FabZ"/>
    <property type="match status" value="1"/>
</dbReference>
<accession>A0ABV4U1K7</accession>
<dbReference type="SUPFAM" id="SSF54637">
    <property type="entry name" value="Thioesterase/thiol ester dehydrase-isomerase"/>
    <property type="match status" value="1"/>
</dbReference>
<reference evidence="2 3" key="1">
    <citation type="submission" date="2024-08" db="EMBL/GenBank/DDBJ databases">
        <title>Whole-genome sequencing of halo(alkali)philic microorganisms from hypersaline lakes.</title>
        <authorList>
            <person name="Sorokin D.Y."/>
            <person name="Merkel A.Y."/>
            <person name="Messina E."/>
            <person name="Yakimov M."/>
        </authorList>
    </citation>
    <scope>NUCLEOTIDE SEQUENCE [LARGE SCALE GENOMIC DNA]</scope>
    <source>
        <strain evidence="2 3">AB-hyl4</strain>
    </source>
</reference>
<dbReference type="EC" id="4.2.1.-" evidence="2"/>
<gene>
    <name evidence="2" type="ORF">ACERK3_04170</name>
</gene>
<keyword evidence="1 2" id="KW-0456">Lyase</keyword>
<dbReference type="Gene3D" id="3.10.129.10">
    <property type="entry name" value="Hotdog Thioesterase"/>
    <property type="match status" value="1"/>
</dbReference>
<dbReference type="RefSeq" id="WP_425344408.1">
    <property type="nucleotide sequence ID" value="NZ_JBGUBD010000002.1"/>
</dbReference>
<proteinExistence type="predicted"/>
<protein>
    <submittedName>
        <fullName evidence="2">3-hydroxyacyl-ACP dehydratase FabZ family protein</fullName>
        <ecNumber evidence="2">4.2.1.-</ecNumber>
    </submittedName>
</protein>
<organism evidence="2 3">
    <name type="scientific">Natronomicrosphaera hydrolytica</name>
    <dbReference type="NCBI Taxonomy" id="3242702"/>
    <lineage>
        <taxon>Bacteria</taxon>
        <taxon>Pseudomonadati</taxon>
        <taxon>Planctomycetota</taxon>
        <taxon>Phycisphaerae</taxon>
        <taxon>Phycisphaerales</taxon>
        <taxon>Phycisphaeraceae</taxon>
        <taxon>Natronomicrosphaera</taxon>
    </lineage>
</organism>
<evidence type="ECO:0000313" key="3">
    <source>
        <dbReference type="Proteomes" id="UP001575105"/>
    </source>
</evidence>